<reference evidence="1" key="1">
    <citation type="submission" date="2020-05" db="EMBL/GenBank/DDBJ databases">
        <authorList>
            <person name="Chiriac C."/>
            <person name="Salcher M."/>
            <person name="Ghai R."/>
            <person name="Kavagutti S V."/>
        </authorList>
    </citation>
    <scope>NUCLEOTIDE SEQUENCE</scope>
</reference>
<dbReference type="EMBL" id="LR797063">
    <property type="protein sequence ID" value="CAB4184463.1"/>
    <property type="molecule type" value="Genomic_DNA"/>
</dbReference>
<organism evidence="1">
    <name type="scientific">uncultured Caudovirales phage</name>
    <dbReference type="NCBI Taxonomy" id="2100421"/>
    <lineage>
        <taxon>Viruses</taxon>
        <taxon>Duplodnaviria</taxon>
        <taxon>Heunggongvirae</taxon>
        <taxon>Uroviricota</taxon>
        <taxon>Caudoviricetes</taxon>
        <taxon>Peduoviridae</taxon>
        <taxon>Maltschvirus</taxon>
        <taxon>Maltschvirus maltsch</taxon>
    </lineage>
</organism>
<proteinExistence type="predicted"/>
<dbReference type="Pfam" id="PF20106">
    <property type="entry name" value="DUF6496"/>
    <property type="match status" value="1"/>
</dbReference>
<evidence type="ECO:0000313" key="3">
    <source>
        <dbReference type="EMBL" id="CAB4215338.1"/>
    </source>
</evidence>
<evidence type="ECO:0000313" key="1">
    <source>
        <dbReference type="EMBL" id="CAB4184463.1"/>
    </source>
</evidence>
<sequence>MKNKVVKHLKDDMKMFKSEASEDKKLIKSLKINKDDEASEKKANGNPKSKMKIAKVMREFKKGELHSGKGGPVVKKPKQAIAIAISVSKKKRK</sequence>
<name>A0A6J5QJD2_9CAUD</name>
<dbReference type="EMBL" id="LR797335">
    <property type="protein sequence ID" value="CAB4204013.1"/>
    <property type="molecule type" value="Genomic_DNA"/>
</dbReference>
<evidence type="ECO:0000313" key="2">
    <source>
        <dbReference type="EMBL" id="CAB4204013.1"/>
    </source>
</evidence>
<accession>A0A6J5QJD2</accession>
<gene>
    <name evidence="1" type="ORF">UFOVP1112_4</name>
    <name evidence="2" type="ORF">UFOVP1385_25</name>
    <name evidence="3" type="ORF">UFOVP1478_17</name>
</gene>
<protein>
    <submittedName>
        <fullName evidence="1">Uncharacterized protein</fullName>
    </submittedName>
</protein>
<dbReference type="EMBL" id="LR797425">
    <property type="protein sequence ID" value="CAB4215338.1"/>
    <property type="molecule type" value="Genomic_DNA"/>
</dbReference>
<dbReference type="InterPro" id="IPR045468">
    <property type="entry name" value="DUF6496"/>
</dbReference>